<keyword evidence="5 13" id="KW-0028">Amino-acid biosynthesis</keyword>
<dbReference type="PROSITE" id="PS00627">
    <property type="entry name" value="GHMP_KINASES_ATP"/>
    <property type="match status" value="1"/>
</dbReference>
<dbReference type="Pfam" id="PF00288">
    <property type="entry name" value="GHMP_kinases_N"/>
    <property type="match status" value="1"/>
</dbReference>
<comment type="similarity">
    <text evidence="2 13">Belongs to the GHMP kinase family. Homoserine kinase subfamily.</text>
</comment>
<evidence type="ECO:0000259" key="15">
    <source>
        <dbReference type="Pfam" id="PF08544"/>
    </source>
</evidence>
<evidence type="ECO:0000256" key="3">
    <source>
        <dbReference type="ARBA" id="ARBA00012078"/>
    </source>
</evidence>
<dbReference type="SUPFAM" id="SSF55060">
    <property type="entry name" value="GHMP Kinase, C-terminal domain"/>
    <property type="match status" value="1"/>
</dbReference>
<protein>
    <recommendedName>
        <fullName evidence="4 13">Homoserine kinase</fullName>
        <shortName evidence="13">HK</shortName>
        <shortName evidence="13">HSK</shortName>
        <ecNumber evidence="3 13">2.7.1.39</ecNumber>
    </recommendedName>
</protein>
<dbReference type="Pfam" id="PF08544">
    <property type="entry name" value="GHMP_kinases_C"/>
    <property type="match status" value="1"/>
</dbReference>
<evidence type="ECO:0000259" key="14">
    <source>
        <dbReference type="Pfam" id="PF00288"/>
    </source>
</evidence>
<dbReference type="PANTHER" id="PTHR20861">
    <property type="entry name" value="HOMOSERINE/4-DIPHOSPHOCYTIDYL-2-C-METHYL-D-ERYTHRITOL KINASE"/>
    <property type="match status" value="1"/>
</dbReference>
<dbReference type="PRINTS" id="PR00958">
    <property type="entry name" value="HOMSERKINASE"/>
</dbReference>
<dbReference type="PIRSF" id="PIRSF000676">
    <property type="entry name" value="Homoser_kin"/>
    <property type="match status" value="1"/>
</dbReference>
<dbReference type="EC" id="2.7.1.39" evidence="3 13"/>
<dbReference type="PANTHER" id="PTHR20861:SF1">
    <property type="entry name" value="HOMOSERINE KINASE"/>
    <property type="match status" value="1"/>
</dbReference>
<dbReference type="InterPro" id="IPR006204">
    <property type="entry name" value="GHMP_kinase_N_dom"/>
</dbReference>
<dbReference type="InterPro" id="IPR036554">
    <property type="entry name" value="GHMP_kinase_C_sf"/>
</dbReference>
<keyword evidence="6 13" id="KW-0808">Transferase</keyword>
<evidence type="ECO:0000313" key="17">
    <source>
        <dbReference type="Proteomes" id="UP001232343"/>
    </source>
</evidence>
<comment type="subcellular location">
    <subcellularLocation>
        <location evidence="13">Cytoplasm</location>
    </subcellularLocation>
</comment>
<dbReference type="NCBIfam" id="TIGR00191">
    <property type="entry name" value="thrB"/>
    <property type="match status" value="1"/>
</dbReference>
<feature type="binding site" evidence="13">
    <location>
        <begin position="87"/>
        <end position="97"/>
    </location>
    <ligand>
        <name>ATP</name>
        <dbReference type="ChEBI" id="CHEBI:30616"/>
    </ligand>
</feature>
<proteinExistence type="inferred from homology"/>
<evidence type="ECO:0000256" key="7">
    <source>
        <dbReference type="ARBA" id="ARBA00022697"/>
    </source>
</evidence>
<evidence type="ECO:0000256" key="2">
    <source>
        <dbReference type="ARBA" id="ARBA00007370"/>
    </source>
</evidence>
<dbReference type="EMBL" id="JAUSUO010000009">
    <property type="protein sequence ID" value="MDQ0344300.1"/>
    <property type="molecule type" value="Genomic_DNA"/>
</dbReference>
<evidence type="ECO:0000256" key="12">
    <source>
        <dbReference type="ARBA" id="ARBA00049954"/>
    </source>
</evidence>
<dbReference type="SUPFAM" id="SSF54211">
    <property type="entry name" value="Ribosomal protein S5 domain 2-like"/>
    <property type="match status" value="1"/>
</dbReference>
<keyword evidence="17" id="KW-1185">Reference proteome</keyword>
<comment type="pathway">
    <text evidence="1 13">Amino-acid biosynthesis; L-threonine biosynthesis; L-threonine from L-aspartate: step 4/5.</text>
</comment>
<evidence type="ECO:0000256" key="6">
    <source>
        <dbReference type="ARBA" id="ARBA00022679"/>
    </source>
</evidence>
<evidence type="ECO:0000256" key="10">
    <source>
        <dbReference type="ARBA" id="ARBA00022840"/>
    </source>
</evidence>
<evidence type="ECO:0000256" key="4">
    <source>
        <dbReference type="ARBA" id="ARBA00017858"/>
    </source>
</evidence>
<gene>
    <name evidence="13" type="primary">thrB</name>
    <name evidence="16" type="ORF">J2S14_003143</name>
</gene>
<keyword evidence="8 13" id="KW-0547">Nucleotide-binding</keyword>
<evidence type="ECO:0000313" key="16">
    <source>
        <dbReference type="EMBL" id="MDQ0344300.1"/>
    </source>
</evidence>
<dbReference type="InterPro" id="IPR013750">
    <property type="entry name" value="GHMP_kinase_C_dom"/>
</dbReference>
<dbReference type="Gene3D" id="3.30.230.10">
    <property type="match status" value="1"/>
</dbReference>
<evidence type="ECO:0000256" key="13">
    <source>
        <dbReference type="HAMAP-Rule" id="MF_00384"/>
    </source>
</evidence>
<dbReference type="Gene3D" id="3.30.70.890">
    <property type="entry name" value="GHMP kinase, C-terminal domain"/>
    <property type="match status" value="1"/>
</dbReference>
<feature type="domain" description="GHMP kinase N-terminal" evidence="14">
    <location>
        <begin position="59"/>
        <end position="140"/>
    </location>
</feature>
<keyword evidence="13" id="KW-0963">Cytoplasm</keyword>
<comment type="function">
    <text evidence="12 13">Catalyzes the ATP-dependent phosphorylation of L-homoserine to L-homoserine phosphate.</text>
</comment>
<evidence type="ECO:0000256" key="9">
    <source>
        <dbReference type="ARBA" id="ARBA00022777"/>
    </source>
</evidence>
<keyword evidence="9 13" id="KW-0418">Kinase</keyword>
<keyword evidence="10 13" id="KW-0067">ATP-binding</keyword>
<organism evidence="16 17">
    <name type="scientific">Lederbergia wuyishanensis</name>
    <dbReference type="NCBI Taxonomy" id="1347903"/>
    <lineage>
        <taxon>Bacteria</taxon>
        <taxon>Bacillati</taxon>
        <taxon>Bacillota</taxon>
        <taxon>Bacilli</taxon>
        <taxon>Bacillales</taxon>
        <taxon>Bacillaceae</taxon>
        <taxon>Lederbergia</taxon>
    </lineage>
</organism>
<dbReference type="GO" id="GO:0004413">
    <property type="term" value="F:homoserine kinase activity"/>
    <property type="evidence" value="ECO:0007669"/>
    <property type="project" value="UniProtKB-EC"/>
</dbReference>
<accession>A0ABU0D7C2</accession>
<sequence length="305" mass="32956">MSMFSITVPASTANLGPGFDSAGLALNLYLTLHVEKSEQWEFVHQSVHLPPASKASDHLIYQTAEKTANIYHSQLSPCKVIVESDIPLARGLGSSASAIIAGIELANHVCELSLSIEEKLRIATDIEGHPDNVAASLYGGLVITSQLPSGEIEVFQKNDTNLDFIVYIPVVELKTEDARKVLPEQFTRNEAAKASAVANVMFSAFVSGNYELAGRLMQEDLFHEPYRSSLIPNYAEIREEAKIAGAYGTVISGAGPTMISITSSGKGMEVAEHLEKLLPSHKVNVLKLDTNGSRVNLDAVKHNSK</sequence>
<evidence type="ECO:0000256" key="11">
    <source>
        <dbReference type="ARBA" id="ARBA00049375"/>
    </source>
</evidence>
<feature type="domain" description="GHMP kinase C-terminal" evidence="15">
    <location>
        <begin position="201"/>
        <end position="276"/>
    </location>
</feature>
<dbReference type="InterPro" id="IPR020568">
    <property type="entry name" value="Ribosomal_Su5_D2-typ_SF"/>
</dbReference>
<dbReference type="InterPro" id="IPR006203">
    <property type="entry name" value="GHMP_knse_ATP-bd_CS"/>
</dbReference>
<evidence type="ECO:0000256" key="5">
    <source>
        <dbReference type="ARBA" id="ARBA00022605"/>
    </source>
</evidence>
<dbReference type="HAMAP" id="MF_00384">
    <property type="entry name" value="Homoser_kinase"/>
    <property type="match status" value="1"/>
</dbReference>
<comment type="catalytic activity">
    <reaction evidence="11 13">
        <text>L-homoserine + ATP = O-phospho-L-homoserine + ADP + H(+)</text>
        <dbReference type="Rhea" id="RHEA:13985"/>
        <dbReference type="ChEBI" id="CHEBI:15378"/>
        <dbReference type="ChEBI" id="CHEBI:30616"/>
        <dbReference type="ChEBI" id="CHEBI:57476"/>
        <dbReference type="ChEBI" id="CHEBI:57590"/>
        <dbReference type="ChEBI" id="CHEBI:456216"/>
        <dbReference type="EC" id="2.7.1.39"/>
    </reaction>
</comment>
<dbReference type="InterPro" id="IPR014721">
    <property type="entry name" value="Ribsml_uS5_D2-typ_fold_subgr"/>
</dbReference>
<dbReference type="Proteomes" id="UP001232343">
    <property type="component" value="Unassembled WGS sequence"/>
</dbReference>
<keyword evidence="7 13" id="KW-0791">Threonine biosynthesis</keyword>
<evidence type="ECO:0000256" key="1">
    <source>
        <dbReference type="ARBA" id="ARBA00005015"/>
    </source>
</evidence>
<comment type="caution">
    <text evidence="16">The sequence shown here is derived from an EMBL/GenBank/DDBJ whole genome shotgun (WGS) entry which is preliminary data.</text>
</comment>
<reference evidence="16 17" key="1">
    <citation type="submission" date="2023-07" db="EMBL/GenBank/DDBJ databases">
        <title>Genomic Encyclopedia of Type Strains, Phase IV (KMG-IV): sequencing the most valuable type-strain genomes for metagenomic binning, comparative biology and taxonomic classification.</title>
        <authorList>
            <person name="Goeker M."/>
        </authorList>
    </citation>
    <scope>NUCLEOTIDE SEQUENCE [LARGE SCALE GENOMIC DNA]</scope>
    <source>
        <strain evidence="16 17">DSM 27848</strain>
    </source>
</reference>
<name>A0ABU0D7C2_9BACI</name>
<dbReference type="RefSeq" id="WP_244682572.1">
    <property type="nucleotide sequence ID" value="NZ_JALIRM010000012.1"/>
</dbReference>
<dbReference type="InterPro" id="IPR000870">
    <property type="entry name" value="Homoserine_kinase"/>
</dbReference>
<evidence type="ECO:0000256" key="8">
    <source>
        <dbReference type="ARBA" id="ARBA00022741"/>
    </source>
</evidence>